<sequence length="1102" mass="122326">MENSAHRRINLIHRHLHSPPCDFINALNLAQTNGGNQLQTGVAEPVIVGSMVLDIHAIPSFSAVPRSTTPGKINYILGGVARNVAECMSKLGANPFLISVVGHDMAGNLLFENWRLAGLSTEGIRKHKDISTAVVCAVVDFHGELAAAVASVEAIEKFLTPEWIEQFKCNIRDAPVLMVDANLNSLALEVSCQMAAEYNTPVWFEPVSVAKSRRIASVVKYISFTSPNEDELIAMANALSGQDLFSPIKQDNSITIESFFEQLKSAVWVLLEKGIKVVVLTVGARGVFVCSKGQPSFMKISSKEEINKYKSCSQLFRTLATSCPPNMFPVSPVTEKSSFLFAMHFPALPASVVRLTGCGDCLVGGMLASICAGLNIYQSTAIGIATAKATVETENNVPHEFHSAKIADDARLVYTAGRIVFHDPIMKHLKHGLLCHVQGIKSGFTPTIFTSNQLINFYAKHGLLNDAQKLFDEMPERNVFSWNAIISAYIKSQNLRTARALFDSAVYKDLVTYNSMLSGYARSDGYEGKALGFFMEMQTAPDMIRIDEFSLIIMLNLTAKLCVISYGKQLHSFMLKTANDLSVFAASSLIDMYSKCGFFKEACRVYYGCGEVVDSVSRNAMVAACCREGEIDVALDLFWKELEQNDVVAWNTMISGFVQNGYEEESLKLFVRMADEKVGWNEHTFASVLSACSNLRSLKLGKEVHTYVLKNRLIANPFICSGLVDVYCKCNNMRYAESVHSELRMQNVYSITSMIVGYSSQGNMAEARKLFDSLDEKNSVVWTALFFGYVKLQQCEAVFELLSEYRKEAKVPDVLILISIIGACAIQAALAPGKQIHSYMLRAGIKLDTKLTSSLVDMYSKCGSIIYAERIFREVSDKDSIIYNIMIAGYAHHGWENEAVQLFEEMVENDLKPDAITFVALLSACRHGGLVELGEHFFDSMSNDYNINPEIDHYACMIDLYGRANQLDKALEFMRKIPIQLDAVIWGAFLNACRINGNAELAREAEDELLVIEGENGARYVQLANVYAAEGNWEEMGRIRKKMKGKEVKKNAGCSWVFVESKFHVFISGDRFHSKNEAIYSTLASLTDELLYKDEAFSAVNL</sequence>
<dbReference type="PANTHER" id="PTHR47926:SF387">
    <property type="entry name" value="PENTATRICOPEPTIDE REPEAT-CONTAINING PROTEIN"/>
    <property type="match status" value="1"/>
</dbReference>
<dbReference type="GO" id="GO:0016301">
    <property type="term" value="F:kinase activity"/>
    <property type="evidence" value="ECO:0007669"/>
    <property type="project" value="UniProtKB-KW"/>
</dbReference>
<evidence type="ECO:0000256" key="3">
    <source>
        <dbReference type="ARBA" id="ARBA00022777"/>
    </source>
</evidence>
<dbReference type="GO" id="GO:0016798">
    <property type="term" value="F:hydrolase activity, acting on glycosyl bonds"/>
    <property type="evidence" value="ECO:0007669"/>
    <property type="project" value="TreeGrafter"/>
</dbReference>
<feature type="repeat" description="PPR" evidence="4">
    <location>
        <begin position="747"/>
        <end position="781"/>
    </location>
</feature>
<dbReference type="PROSITE" id="PS00583">
    <property type="entry name" value="PFKB_KINASES_1"/>
    <property type="match status" value="1"/>
</dbReference>
<dbReference type="CDD" id="cd01941">
    <property type="entry name" value="YeiC_kinase_like"/>
    <property type="match status" value="1"/>
</dbReference>
<dbReference type="Pfam" id="PF12854">
    <property type="entry name" value="PPR_1"/>
    <property type="match status" value="1"/>
</dbReference>
<reference evidence="6" key="1">
    <citation type="submission" date="2025-05" db="UniProtKB">
        <authorList>
            <consortium name="RefSeq"/>
        </authorList>
    </citation>
    <scope>NUCLEOTIDE SEQUENCE [LARGE SCALE GENOMIC DNA]</scope>
</reference>
<gene>
    <name evidence="7" type="primary">LOC103489607</name>
</gene>
<dbReference type="Pfam" id="PF01535">
    <property type="entry name" value="PPR"/>
    <property type="match status" value="7"/>
</dbReference>
<dbReference type="Pfam" id="PF20431">
    <property type="entry name" value="E_motif"/>
    <property type="match status" value="1"/>
</dbReference>
<dbReference type="Proteomes" id="UP001652600">
    <property type="component" value="Chromosome 1"/>
</dbReference>
<dbReference type="GO" id="GO:0046872">
    <property type="term" value="F:metal ion binding"/>
    <property type="evidence" value="ECO:0007669"/>
    <property type="project" value="UniProtKB-KW"/>
</dbReference>
<name>A0A1S4DWH5_CUCME</name>
<dbReference type="AlphaFoldDB" id="A0A1S4DWH5"/>
<feature type="repeat" description="PPR" evidence="4">
    <location>
        <begin position="447"/>
        <end position="481"/>
    </location>
</feature>
<evidence type="ECO:0000313" key="6">
    <source>
        <dbReference type="Proteomes" id="UP001652600"/>
    </source>
</evidence>
<protein>
    <submittedName>
        <fullName evidence="7">Pentatricopeptide repeat-containing protein At3g18840</fullName>
    </submittedName>
</protein>
<dbReference type="InterPro" id="IPR046848">
    <property type="entry name" value="E_motif"/>
</dbReference>
<dbReference type="GO" id="GO:0004730">
    <property type="term" value="F:pseudouridylate synthase activity"/>
    <property type="evidence" value="ECO:0007669"/>
    <property type="project" value="TreeGrafter"/>
</dbReference>
<proteinExistence type="predicted"/>
<dbReference type="NCBIfam" id="TIGR00756">
    <property type="entry name" value="PPR"/>
    <property type="match status" value="3"/>
</dbReference>
<reference evidence="7" key="2">
    <citation type="submission" date="2025-08" db="UniProtKB">
        <authorList>
            <consortium name="RefSeq"/>
        </authorList>
    </citation>
    <scope>IDENTIFICATION</scope>
    <source>
        <tissue evidence="7">Stem</tissue>
    </source>
</reference>
<dbReference type="RefSeq" id="XP_016900346.2">
    <property type="nucleotide sequence ID" value="XM_017044857.2"/>
</dbReference>
<feature type="repeat" description="PPR" evidence="4">
    <location>
        <begin position="509"/>
        <end position="540"/>
    </location>
</feature>
<dbReference type="InterPro" id="IPR029056">
    <property type="entry name" value="Ribokinase-like"/>
</dbReference>
<dbReference type="GO" id="GO:0005737">
    <property type="term" value="C:cytoplasm"/>
    <property type="evidence" value="ECO:0007669"/>
    <property type="project" value="TreeGrafter"/>
</dbReference>
<feature type="repeat" description="PPR" evidence="4">
    <location>
        <begin position="879"/>
        <end position="913"/>
    </location>
</feature>
<dbReference type="Gene3D" id="1.25.40.10">
    <property type="entry name" value="Tetratricopeptide repeat domain"/>
    <property type="match status" value="6"/>
</dbReference>
<keyword evidence="3" id="KW-0418">Kinase</keyword>
<dbReference type="InterPro" id="IPR011990">
    <property type="entry name" value="TPR-like_helical_dom_sf"/>
</dbReference>
<keyword evidence="1" id="KW-0808">Transferase</keyword>
<evidence type="ECO:0000256" key="4">
    <source>
        <dbReference type="PROSITE-ProRule" id="PRU00708"/>
    </source>
</evidence>
<dbReference type="Gene3D" id="3.40.1190.20">
    <property type="match status" value="1"/>
</dbReference>
<dbReference type="InterPro" id="IPR046960">
    <property type="entry name" value="PPR_At4g14850-like_plant"/>
</dbReference>
<feature type="repeat" description="PPR" evidence="4">
    <location>
        <begin position="614"/>
        <end position="649"/>
    </location>
</feature>
<dbReference type="SUPFAM" id="SSF53613">
    <property type="entry name" value="Ribokinase-like"/>
    <property type="match status" value="1"/>
</dbReference>
<keyword evidence="2" id="KW-0677">Repeat</keyword>
<dbReference type="Pfam" id="PF13041">
    <property type="entry name" value="PPR_2"/>
    <property type="match status" value="2"/>
</dbReference>
<dbReference type="KEGG" id="cmo:103489607"/>
<feature type="domain" description="Carbohydrate kinase PfkB" evidence="5">
    <location>
        <begin position="46"/>
        <end position="300"/>
    </location>
</feature>
<accession>A0A1S4DWH5</accession>
<keyword evidence="6" id="KW-1185">Reference proteome</keyword>
<evidence type="ECO:0000313" key="7">
    <source>
        <dbReference type="RefSeq" id="XP_016900346.2"/>
    </source>
</evidence>
<dbReference type="PROSITE" id="PS51375">
    <property type="entry name" value="PPR"/>
    <property type="match status" value="5"/>
</dbReference>
<dbReference type="GeneID" id="103489607"/>
<evidence type="ECO:0000256" key="1">
    <source>
        <dbReference type="ARBA" id="ARBA00022679"/>
    </source>
</evidence>
<dbReference type="PANTHER" id="PTHR47926">
    <property type="entry name" value="PENTATRICOPEPTIDE REPEAT-CONTAINING PROTEIN"/>
    <property type="match status" value="1"/>
</dbReference>
<evidence type="ECO:0000259" key="5">
    <source>
        <dbReference type="Pfam" id="PF00294"/>
    </source>
</evidence>
<dbReference type="InterPro" id="IPR002885">
    <property type="entry name" value="PPR_rpt"/>
</dbReference>
<dbReference type="Pfam" id="PF00294">
    <property type="entry name" value="PfkB"/>
    <property type="match status" value="1"/>
</dbReference>
<organism evidence="6 7">
    <name type="scientific">Cucumis melo</name>
    <name type="common">Muskmelon</name>
    <dbReference type="NCBI Taxonomy" id="3656"/>
    <lineage>
        <taxon>Eukaryota</taxon>
        <taxon>Viridiplantae</taxon>
        <taxon>Streptophyta</taxon>
        <taxon>Embryophyta</taxon>
        <taxon>Tracheophyta</taxon>
        <taxon>Spermatophyta</taxon>
        <taxon>Magnoliopsida</taxon>
        <taxon>eudicotyledons</taxon>
        <taxon>Gunneridae</taxon>
        <taxon>Pentapetalae</taxon>
        <taxon>rosids</taxon>
        <taxon>fabids</taxon>
        <taxon>Cucurbitales</taxon>
        <taxon>Cucurbitaceae</taxon>
        <taxon>Benincaseae</taxon>
        <taxon>Cucumis</taxon>
    </lineage>
</organism>
<dbReference type="InterPro" id="IPR002173">
    <property type="entry name" value="Carboh/pur_kinase_PfkB_CS"/>
</dbReference>
<dbReference type="InterPro" id="IPR011611">
    <property type="entry name" value="PfkB_dom"/>
</dbReference>
<evidence type="ECO:0000256" key="2">
    <source>
        <dbReference type="ARBA" id="ARBA00022737"/>
    </source>
</evidence>